<dbReference type="NCBIfam" id="NF003657">
    <property type="entry name" value="PRK05289.1"/>
    <property type="match status" value="1"/>
</dbReference>
<sequence length="266" mass="28508">MADIHPTAIVGSGASLGDGVKIGPYCIVGDNVVLHEGVELVAHVVIDGHTEIGARTKVFPFSTLGTPPQALRYAGEPSRLVIGSDCVIREHVTMNPGTAFGGMETVVGNHCHFMVGSHVAHDCRVGNNVLFTNNATLGGHCRVGDYAIIGGLAAVHQWVRIGQYAFIGGMSGVENDVIPFGSVLGNRAYLGGLNIVGLKRHGFEREHIHTLRQAYRLLFSNEGTLMERVEDVAQLFPDHPLVQLVVEFIRADSDRALCTPRNGRGS</sequence>
<dbReference type="NCBIfam" id="TIGR01852">
    <property type="entry name" value="lipid_A_lpxA"/>
    <property type="match status" value="1"/>
</dbReference>
<keyword evidence="2 8" id="KW-0444">Lipid biosynthesis</keyword>
<comment type="function">
    <text evidence="8">Involved in the biosynthesis of lipid A, a phosphorylated glycolipid that anchors the lipopolysaccharide to the outer membrane of the cell.</text>
</comment>
<dbReference type="PROSITE" id="PS00101">
    <property type="entry name" value="HEXAPEP_TRANSFERASES"/>
    <property type="match status" value="1"/>
</dbReference>
<dbReference type="GO" id="GO:0009245">
    <property type="term" value="P:lipid A biosynthetic process"/>
    <property type="evidence" value="ECO:0007669"/>
    <property type="project" value="UniProtKB-UniRule"/>
</dbReference>
<dbReference type="RefSeq" id="WP_132805369.1">
    <property type="nucleotide sequence ID" value="NZ_SMAK01000002.1"/>
</dbReference>
<dbReference type="Pfam" id="PF00132">
    <property type="entry name" value="Hexapep"/>
    <property type="match status" value="2"/>
</dbReference>
<dbReference type="PANTHER" id="PTHR43480">
    <property type="entry name" value="ACYL-[ACYL-CARRIER-PROTEIN]--UDP-N-ACETYLGLUCOSAMINE O-ACYLTRANSFERASE"/>
    <property type="match status" value="1"/>
</dbReference>
<dbReference type="AlphaFoldDB" id="A0A4R3MHD4"/>
<name>A0A4R3MHD4_9HYPH</name>
<dbReference type="InterPro" id="IPR001451">
    <property type="entry name" value="Hexapep"/>
</dbReference>
<dbReference type="SUPFAM" id="SSF51161">
    <property type="entry name" value="Trimeric LpxA-like enzymes"/>
    <property type="match status" value="1"/>
</dbReference>
<dbReference type="GO" id="GO:0005737">
    <property type="term" value="C:cytoplasm"/>
    <property type="evidence" value="ECO:0007669"/>
    <property type="project" value="UniProtKB-SubCell"/>
</dbReference>
<dbReference type="CDD" id="cd03351">
    <property type="entry name" value="LbH_UDP-GlcNAc_AT"/>
    <property type="match status" value="1"/>
</dbReference>
<evidence type="ECO:0000313" key="11">
    <source>
        <dbReference type="Proteomes" id="UP000295678"/>
    </source>
</evidence>
<dbReference type="Gene3D" id="2.160.10.10">
    <property type="entry name" value="Hexapeptide repeat proteins"/>
    <property type="match status" value="1"/>
</dbReference>
<feature type="domain" description="UDP N-acetylglucosamine O-acyltransferase C-terminal" evidence="9">
    <location>
        <begin position="176"/>
        <end position="258"/>
    </location>
</feature>
<keyword evidence="6 8" id="KW-0443">Lipid metabolism</keyword>
<dbReference type="PANTHER" id="PTHR43480:SF1">
    <property type="entry name" value="ACYL-[ACYL-CARRIER-PROTEIN]--UDP-N-ACETYLGLUCOSAMINE O-ACYLTRANSFERASE, MITOCHONDRIAL-RELATED"/>
    <property type="match status" value="1"/>
</dbReference>
<dbReference type="InterPro" id="IPR037157">
    <property type="entry name" value="Acetyltransf_C_sf"/>
</dbReference>
<keyword evidence="11" id="KW-1185">Reference proteome</keyword>
<dbReference type="InterPro" id="IPR018357">
    <property type="entry name" value="Hexapep_transf_CS"/>
</dbReference>
<evidence type="ECO:0000256" key="8">
    <source>
        <dbReference type="HAMAP-Rule" id="MF_00387"/>
    </source>
</evidence>
<comment type="caution">
    <text evidence="10">The sequence shown here is derived from an EMBL/GenBank/DDBJ whole genome shotgun (WGS) entry which is preliminary data.</text>
</comment>
<comment type="subunit">
    <text evidence="8">Homotrimer.</text>
</comment>
<accession>A0A4R3MHD4</accession>
<dbReference type="UniPathway" id="UPA00359">
    <property type="reaction ID" value="UER00477"/>
</dbReference>
<reference evidence="10 11" key="1">
    <citation type="submission" date="2019-03" db="EMBL/GenBank/DDBJ databases">
        <title>Genomic Encyclopedia of Type Strains, Phase IV (KMG-IV): sequencing the most valuable type-strain genomes for metagenomic binning, comparative biology and taxonomic classification.</title>
        <authorList>
            <person name="Goeker M."/>
        </authorList>
    </citation>
    <scope>NUCLEOTIDE SEQUENCE [LARGE SCALE GENOMIC DNA]</scope>
    <source>
        <strain evidence="10 11">DSM 19345</strain>
    </source>
</reference>
<dbReference type="PIRSF" id="PIRSF000456">
    <property type="entry name" value="UDP-GlcNAc_acltr"/>
    <property type="match status" value="1"/>
</dbReference>
<dbReference type="InterPro" id="IPR011004">
    <property type="entry name" value="Trimer_LpxA-like_sf"/>
</dbReference>
<dbReference type="Proteomes" id="UP000295678">
    <property type="component" value="Unassembled WGS sequence"/>
</dbReference>
<dbReference type="InterPro" id="IPR010137">
    <property type="entry name" value="Lipid_A_LpxA"/>
</dbReference>
<protein>
    <recommendedName>
        <fullName evidence="8">Acyl-[acyl-carrier-protein]--UDP-N-acetylglucosamine O-acyltransferase</fullName>
        <shortName evidence="8">UDP-N-acetylglucosamine acyltransferase</shortName>
        <ecNumber evidence="8">2.3.1.129</ecNumber>
    </recommendedName>
</protein>
<organism evidence="10 11">
    <name type="scientific">Tepidamorphus gemmatus</name>
    <dbReference type="NCBI Taxonomy" id="747076"/>
    <lineage>
        <taxon>Bacteria</taxon>
        <taxon>Pseudomonadati</taxon>
        <taxon>Pseudomonadota</taxon>
        <taxon>Alphaproteobacteria</taxon>
        <taxon>Hyphomicrobiales</taxon>
        <taxon>Tepidamorphaceae</taxon>
        <taxon>Tepidamorphus</taxon>
    </lineage>
</organism>
<dbReference type="GO" id="GO:0008780">
    <property type="term" value="F:acyl-[acyl-carrier-protein]-UDP-N-acetylglucosamine O-acyltransferase activity"/>
    <property type="evidence" value="ECO:0007669"/>
    <property type="project" value="UniProtKB-UniRule"/>
</dbReference>
<proteinExistence type="inferred from homology"/>
<dbReference type="EC" id="2.3.1.129" evidence="8"/>
<dbReference type="GO" id="GO:0016020">
    <property type="term" value="C:membrane"/>
    <property type="evidence" value="ECO:0007669"/>
    <property type="project" value="GOC"/>
</dbReference>
<keyword evidence="1 8" id="KW-0963">Cytoplasm</keyword>
<evidence type="ECO:0000256" key="6">
    <source>
        <dbReference type="ARBA" id="ARBA00023098"/>
    </source>
</evidence>
<dbReference type="HAMAP" id="MF_00387">
    <property type="entry name" value="LpxA"/>
    <property type="match status" value="1"/>
</dbReference>
<dbReference type="InterPro" id="IPR029098">
    <property type="entry name" value="Acetyltransf_C"/>
</dbReference>
<keyword evidence="7 8" id="KW-0012">Acyltransferase</keyword>
<comment type="catalytic activity">
    <reaction evidence="8">
        <text>a (3R)-hydroxyacyl-[ACP] + UDP-N-acetyl-alpha-D-glucosamine = a UDP-3-O-[(3R)-3-hydroxyacyl]-N-acetyl-alpha-D-glucosamine + holo-[ACP]</text>
        <dbReference type="Rhea" id="RHEA:67812"/>
        <dbReference type="Rhea" id="RHEA-COMP:9685"/>
        <dbReference type="Rhea" id="RHEA-COMP:9945"/>
        <dbReference type="ChEBI" id="CHEBI:57705"/>
        <dbReference type="ChEBI" id="CHEBI:64479"/>
        <dbReference type="ChEBI" id="CHEBI:78827"/>
        <dbReference type="ChEBI" id="CHEBI:173225"/>
        <dbReference type="EC" id="2.3.1.129"/>
    </reaction>
</comment>
<gene>
    <name evidence="8" type="primary">lpxA</name>
    <name evidence="10" type="ORF">EDC22_102283</name>
</gene>
<evidence type="ECO:0000256" key="3">
    <source>
        <dbReference type="ARBA" id="ARBA00022556"/>
    </source>
</evidence>
<evidence type="ECO:0000256" key="4">
    <source>
        <dbReference type="ARBA" id="ARBA00022679"/>
    </source>
</evidence>
<evidence type="ECO:0000256" key="5">
    <source>
        <dbReference type="ARBA" id="ARBA00022737"/>
    </source>
</evidence>
<dbReference type="Gene3D" id="1.20.1180.10">
    <property type="entry name" value="Udp N-acetylglucosamine O-acyltransferase, C-terminal domain"/>
    <property type="match status" value="1"/>
</dbReference>
<keyword evidence="3 8" id="KW-0441">Lipid A biosynthesis</keyword>
<evidence type="ECO:0000256" key="1">
    <source>
        <dbReference type="ARBA" id="ARBA00022490"/>
    </source>
</evidence>
<evidence type="ECO:0000256" key="2">
    <source>
        <dbReference type="ARBA" id="ARBA00022516"/>
    </source>
</evidence>
<keyword evidence="4 8" id="KW-0808">Transferase</keyword>
<evidence type="ECO:0000313" key="10">
    <source>
        <dbReference type="EMBL" id="TCT12598.1"/>
    </source>
</evidence>
<dbReference type="EMBL" id="SMAK01000002">
    <property type="protein sequence ID" value="TCT12598.1"/>
    <property type="molecule type" value="Genomic_DNA"/>
</dbReference>
<evidence type="ECO:0000259" key="9">
    <source>
        <dbReference type="Pfam" id="PF13720"/>
    </source>
</evidence>
<evidence type="ECO:0000256" key="7">
    <source>
        <dbReference type="ARBA" id="ARBA00023315"/>
    </source>
</evidence>
<keyword evidence="5 8" id="KW-0677">Repeat</keyword>
<comment type="pathway">
    <text evidence="8">Glycolipid biosynthesis; lipid IV(A) biosynthesis; lipid IV(A) from (3R)-3-hydroxytetradecanoyl-[acyl-carrier-protein] and UDP-N-acetyl-alpha-D-glucosamine: step 1/6.</text>
</comment>
<dbReference type="OrthoDB" id="9807278at2"/>
<dbReference type="Pfam" id="PF13720">
    <property type="entry name" value="Acetyltransf_11"/>
    <property type="match status" value="1"/>
</dbReference>
<comment type="subcellular location">
    <subcellularLocation>
        <location evidence="8">Cytoplasm</location>
    </subcellularLocation>
</comment>
<comment type="similarity">
    <text evidence="8">Belongs to the transferase hexapeptide repeat family. LpxA subfamily.</text>
</comment>